<organism evidence="2 3">
    <name type="scientific">Pyrus ussuriensis x Pyrus communis</name>
    <dbReference type="NCBI Taxonomy" id="2448454"/>
    <lineage>
        <taxon>Eukaryota</taxon>
        <taxon>Viridiplantae</taxon>
        <taxon>Streptophyta</taxon>
        <taxon>Embryophyta</taxon>
        <taxon>Tracheophyta</taxon>
        <taxon>Spermatophyta</taxon>
        <taxon>Magnoliopsida</taxon>
        <taxon>eudicotyledons</taxon>
        <taxon>Gunneridae</taxon>
        <taxon>Pentapetalae</taxon>
        <taxon>rosids</taxon>
        <taxon>fabids</taxon>
        <taxon>Rosales</taxon>
        <taxon>Rosaceae</taxon>
        <taxon>Amygdaloideae</taxon>
        <taxon>Maleae</taxon>
        <taxon>Pyrus</taxon>
    </lineage>
</organism>
<gene>
    <name evidence="2" type="ORF">D8674_034322</name>
</gene>
<name>A0A5N5HRT3_9ROSA</name>
<dbReference type="Proteomes" id="UP000327157">
    <property type="component" value="Chromosome 8"/>
</dbReference>
<feature type="compositionally biased region" description="Basic and acidic residues" evidence="1">
    <location>
        <begin position="67"/>
        <end position="78"/>
    </location>
</feature>
<reference evidence="2 3" key="1">
    <citation type="submission" date="2019-09" db="EMBL/GenBank/DDBJ databases">
        <authorList>
            <person name="Ou C."/>
        </authorList>
    </citation>
    <scope>NUCLEOTIDE SEQUENCE [LARGE SCALE GENOMIC DNA]</scope>
    <source>
        <strain evidence="2">S2</strain>
        <tissue evidence="2">Leaf</tissue>
    </source>
</reference>
<feature type="compositionally biased region" description="Basic and acidic residues" evidence="1">
    <location>
        <begin position="90"/>
        <end position="106"/>
    </location>
</feature>
<feature type="compositionally biased region" description="Basic and acidic residues" evidence="1">
    <location>
        <begin position="28"/>
        <end position="46"/>
    </location>
</feature>
<evidence type="ECO:0000256" key="1">
    <source>
        <dbReference type="SAM" id="MobiDB-lite"/>
    </source>
</evidence>
<keyword evidence="3" id="KW-1185">Reference proteome</keyword>
<feature type="compositionally biased region" description="Acidic residues" evidence="1">
    <location>
        <begin position="47"/>
        <end position="57"/>
    </location>
</feature>
<dbReference type="AlphaFoldDB" id="A0A5N5HRT3"/>
<evidence type="ECO:0000313" key="2">
    <source>
        <dbReference type="EMBL" id="KAB2629527.1"/>
    </source>
</evidence>
<proteinExistence type="predicted"/>
<feature type="region of interest" description="Disordered" evidence="1">
    <location>
        <begin position="28"/>
        <end position="115"/>
    </location>
</feature>
<evidence type="ECO:0000313" key="3">
    <source>
        <dbReference type="Proteomes" id="UP000327157"/>
    </source>
</evidence>
<accession>A0A5N5HRT3</accession>
<dbReference type="EMBL" id="SMOL01000148">
    <property type="protein sequence ID" value="KAB2629527.1"/>
    <property type="molecule type" value="Genomic_DNA"/>
</dbReference>
<sequence length="115" mass="13262">MGRLAHEKNIFQRNVLKNVEELTKKVKAFKREVKGKEEDEQKVKDEEKEEEEDDEKEKEESVGSQKGGEEGKVGEAKGLRGNKVMRGRRKDSARPHRSPKSDHDDVVIYTLEVND</sequence>
<comment type="caution">
    <text evidence="2">The sequence shown here is derived from an EMBL/GenBank/DDBJ whole genome shotgun (WGS) entry which is preliminary data.</text>
</comment>
<protein>
    <submittedName>
        <fullName evidence="2">Uncharacterized protein</fullName>
    </submittedName>
</protein>
<reference evidence="3" key="2">
    <citation type="submission" date="2019-10" db="EMBL/GenBank/DDBJ databases">
        <title>A de novo genome assembly of a pear dwarfing rootstock.</title>
        <authorList>
            <person name="Wang F."/>
            <person name="Wang J."/>
            <person name="Li S."/>
            <person name="Zhang Y."/>
            <person name="Fang M."/>
            <person name="Ma L."/>
            <person name="Zhao Y."/>
            <person name="Jiang S."/>
        </authorList>
    </citation>
    <scope>NUCLEOTIDE SEQUENCE [LARGE SCALE GENOMIC DNA]</scope>
</reference>
<reference evidence="2 3" key="3">
    <citation type="submission" date="2019-11" db="EMBL/GenBank/DDBJ databases">
        <title>A de novo genome assembly of a pear dwarfing rootstock.</title>
        <authorList>
            <person name="Wang F."/>
            <person name="Wang J."/>
            <person name="Li S."/>
            <person name="Zhang Y."/>
            <person name="Fang M."/>
            <person name="Ma L."/>
            <person name="Zhao Y."/>
            <person name="Jiang S."/>
        </authorList>
    </citation>
    <scope>NUCLEOTIDE SEQUENCE [LARGE SCALE GENOMIC DNA]</scope>
    <source>
        <strain evidence="2">S2</strain>
        <tissue evidence="2">Leaf</tissue>
    </source>
</reference>